<feature type="chain" id="PRO_5025501845" evidence="8">
    <location>
        <begin position="27"/>
        <end position="77"/>
    </location>
</feature>
<gene>
    <name evidence="9" type="ORF">G3574_10295</name>
</gene>
<proteinExistence type="predicted"/>
<dbReference type="AlphaFoldDB" id="A0A6B3SL20"/>
<dbReference type="Pfam" id="PF13627">
    <property type="entry name" value="LptM_cons"/>
    <property type="match status" value="1"/>
</dbReference>
<dbReference type="Proteomes" id="UP000482155">
    <property type="component" value="Unassembled WGS sequence"/>
</dbReference>
<accession>A0A6B3SL20</accession>
<dbReference type="InterPro" id="IPR032831">
    <property type="entry name" value="LptM_cons"/>
</dbReference>
<protein>
    <submittedName>
        <fullName evidence="9">Lipoprotein</fullName>
    </submittedName>
</protein>
<feature type="compositionally biased region" description="Pro residues" evidence="7">
    <location>
        <begin position="40"/>
        <end position="49"/>
    </location>
</feature>
<evidence type="ECO:0000256" key="7">
    <source>
        <dbReference type="SAM" id="MobiDB-lite"/>
    </source>
</evidence>
<keyword evidence="10" id="KW-1185">Reference proteome</keyword>
<feature type="signal peptide" evidence="8">
    <location>
        <begin position="1"/>
        <end position="26"/>
    </location>
</feature>
<keyword evidence="6 9" id="KW-0449">Lipoprotein</keyword>
<evidence type="ECO:0000256" key="1">
    <source>
        <dbReference type="ARBA" id="ARBA00004459"/>
    </source>
</evidence>
<evidence type="ECO:0000256" key="5">
    <source>
        <dbReference type="ARBA" id="ARBA00023237"/>
    </source>
</evidence>
<name>A0A6B3SL20_9BURK</name>
<evidence type="ECO:0000256" key="4">
    <source>
        <dbReference type="ARBA" id="ARBA00023139"/>
    </source>
</evidence>
<evidence type="ECO:0000313" key="10">
    <source>
        <dbReference type="Proteomes" id="UP000482155"/>
    </source>
</evidence>
<keyword evidence="3" id="KW-0472">Membrane</keyword>
<evidence type="ECO:0000256" key="3">
    <source>
        <dbReference type="ARBA" id="ARBA00023136"/>
    </source>
</evidence>
<keyword evidence="5" id="KW-0998">Cell outer membrane</keyword>
<organism evidence="9 10">
    <name type="scientific">Noviherbaspirillum galbum</name>
    <dbReference type="NCBI Taxonomy" id="2709383"/>
    <lineage>
        <taxon>Bacteria</taxon>
        <taxon>Pseudomonadati</taxon>
        <taxon>Pseudomonadota</taxon>
        <taxon>Betaproteobacteria</taxon>
        <taxon>Burkholderiales</taxon>
        <taxon>Oxalobacteraceae</taxon>
        <taxon>Noviherbaspirillum</taxon>
    </lineage>
</organism>
<comment type="caution">
    <text evidence="9">The sequence shown here is derived from an EMBL/GenBank/DDBJ whole genome shotgun (WGS) entry which is preliminary data.</text>
</comment>
<keyword evidence="2 8" id="KW-0732">Signal</keyword>
<evidence type="ECO:0000256" key="8">
    <source>
        <dbReference type="SAM" id="SignalP"/>
    </source>
</evidence>
<reference evidence="9 10" key="1">
    <citation type="submission" date="2020-02" db="EMBL/GenBank/DDBJ databases">
        <authorList>
            <person name="Kim M.K."/>
        </authorList>
    </citation>
    <scope>NUCLEOTIDE SEQUENCE [LARGE SCALE GENOMIC DNA]</scope>
    <source>
        <strain evidence="9 10">17J57-3</strain>
    </source>
</reference>
<dbReference type="EMBL" id="JAAIVB010000036">
    <property type="protein sequence ID" value="NEX61470.1"/>
    <property type="molecule type" value="Genomic_DNA"/>
</dbReference>
<dbReference type="GO" id="GO:0009279">
    <property type="term" value="C:cell outer membrane"/>
    <property type="evidence" value="ECO:0007669"/>
    <property type="project" value="UniProtKB-SubCell"/>
</dbReference>
<evidence type="ECO:0000256" key="6">
    <source>
        <dbReference type="ARBA" id="ARBA00023288"/>
    </source>
</evidence>
<dbReference type="NCBIfam" id="NF047847">
    <property type="entry name" value="SS_mature_LptM"/>
    <property type="match status" value="1"/>
</dbReference>
<evidence type="ECO:0000256" key="2">
    <source>
        <dbReference type="ARBA" id="ARBA00022729"/>
    </source>
</evidence>
<feature type="region of interest" description="Disordered" evidence="7">
    <location>
        <begin position="33"/>
        <end position="77"/>
    </location>
</feature>
<keyword evidence="4" id="KW-0564">Palmitate</keyword>
<comment type="subcellular location">
    <subcellularLocation>
        <location evidence="1">Cell outer membrane</location>
        <topology evidence="1">Lipid-anchor</topology>
    </subcellularLocation>
</comment>
<evidence type="ECO:0000313" key="9">
    <source>
        <dbReference type="EMBL" id="NEX61470.1"/>
    </source>
</evidence>
<feature type="compositionally biased region" description="Low complexity" evidence="7">
    <location>
        <begin position="50"/>
        <end position="69"/>
    </location>
</feature>
<sequence length="77" mass="7484">MPAFHLPSLRPALVAIALAFSGAALLAGCGQKGPLTLPARPVPQNPPVPAGSASPAAPSAPAAPASMPAQDNKPVSQ</sequence>